<dbReference type="PANTHER" id="PTHR30258">
    <property type="entry name" value="TYPE II SECRETION SYSTEM PROTEIN GSPE-RELATED"/>
    <property type="match status" value="1"/>
</dbReference>
<evidence type="ECO:0000259" key="4">
    <source>
        <dbReference type="Pfam" id="PF00437"/>
    </source>
</evidence>
<dbReference type="InterPro" id="IPR001482">
    <property type="entry name" value="T2SS/T4SS_dom"/>
</dbReference>
<protein>
    <recommendedName>
        <fullName evidence="4">Bacterial type II secretion system protein E domain-containing protein</fullName>
    </recommendedName>
</protein>
<comment type="caution">
    <text evidence="5">The sequence shown here is derived from an EMBL/GenBank/DDBJ whole genome shotgun (WGS) entry which is preliminary data.</text>
</comment>
<evidence type="ECO:0000313" key="5">
    <source>
        <dbReference type="EMBL" id="MCS4558766.1"/>
    </source>
</evidence>
<keyword evidence="3" id="KW-0067">ATP-binding</keyword>
<evidence type="ECO:0000256" key="2">
    <source>
        <dbReference type="ARBA" id="ARBA00022741"/>
    </source>
</evidence>
<name>A0ABT2FUD4_9GAMM</name>
<evidence type="ECO:0000256" key="3">
    <source>
        <dbReference type="ARBA" id="ARBA00022840"/>
    </source>
</evidence>
<dbReference type="InterPro" id="IPR027417">
    <property type="entry name" value="P-loop_NTPase"/>
</dbReference>
<proteinExistence type="inferred from homology"/>
<organism evidence="5 6">
    <name type="scientific">Shewanella electrica</name>
    <dbReference type="NCBI Taxonomy" id="515560"/>
    <lineage>
        <taxon>Bacteria</taxon>
        <taxon>Pseudomonadati</taxon>
        <taxon>Pseudomonadota</taxon>
        <taxon>Gammaproteobacteria</taxon>
        <taxon>Alteromonadales</taxon>
        <taxon>Shewanellaceae</taxon>
        <taxon>Shewanella</taxon>
    </lineage>
</organism>
<dbReference type="Pfam" id="PF00437">
    <property type="entry name" value="T2SSE"/>
    <property type="match status" value="1"/>
</dbReference>
<dbReference type="Gene3D" id="3.40.50.300">
    <property type="entry name" value="P-loop containing nucleotide triphosphate hydrolases"/>
    <property type="match status" value="1"/>
</dbReference>
<feature type="non-terminal residue" evidence="5">
    <location>
        <position position="1"/>
    </location>
</feature>
<comment type="similarity">
    <text evidence="1">Belongs to the GSP E family.</text>
</comment>
<accession>A0ABT2FUD4</accession>
<gene>
    <name evidence="5" type="ORF">L9G74_20300</name>
</gene>
<reference evidence="6" key="1">
    <citation type="submission" date="2023-07" db="EMBL/GenBank/DDBJ databases">
        <title>Shewanella mangrovi sp. nov., an acetaldehyde- degrading bacterium isolated from mangrove sediment.</title>
        <authorList>
            <person name="Liu Y."/>
        </authorList>
    </citation>
    <scope>NUCLEOTIDE SEQUENCE [LARGE SCALE GENOMIC DNA]</scope>
    <source>
        <strain evidence="6">C32</strain>
    </source>
</reference>
<feature type="domain" description="Bacterial type II secretion system protein E" evidence="4">
    <location>
        <begin position="8"/>
        <end position="84"/>
    </location>
</feature>
<keyword evidence="2" id="KW-0547">Nucleotide-binding</keyword>
<evidence type="ECO:0000313" key="6">
    <source>
        <dbReference type="Proteomes" id="UP001201549"/>
    </source>
</evidence>
<evidence type="ECO:0000256" key="1">
    <source>
        <dbReference type="ARBA" id="ARBA00006611"/>
    </source>
</evidence>
<dbReference type="EMBL" id="JAKOGG010000171">
    <property type="protein sequence ID" value="MCS4558766.1"/>
    <property type="molecule type" value="Genomic_DNA"/>
</dbReference>
<keyword evidence="6" id="KW-1185">Reference proteome</keyword>
<dbReference type="PANTHER" id="PTHR30258:SF1">
    <property type="entry name" value="PROTEIN TRANSPORT PROTEIN HOFB HOMOLOG"/>
    <property type="match status" value="1"/>
</dbReference>
<dbReference type="SUPFAM" id="SSF52540">
    <property type="entry name" value="P-loop containing nucleoside triphosphate hydrolases"/>
    <property type="match status" value="1"/>
</dbReference>
<sequence length="89" mass="10270">LDFKPDTLFYRGKGCNHCKETGYRGRFGIFQLMLMTREVRDLVVKNATADQLRMEALKSGMITLREDGLEKARRGMTTVEEVLRVTQEV</sequence>
<dbReference type="Proteomes" id="UP001201549">
    <property type="component" value="Unassembled WGS sequence"/>
</dbReference>